<dbReference type="Gene3D" id="3.40.50.1000">
    <property type="entry name" value="HAD superfamily/HAD-like"/>
    <property type="match status" value="1"/>
</dbReference>
<protein>
    <submittedName>
        <fullName evidence="5">Phosphoglycolate phosphatase</fullName>
    </submittedName>
</protein>
<evidence type="ECO:0000256" key="4">
    <source>
        <dbReference type="ARBA" id="ARBA00023277"/>
    </source>
</evidence>
<dbReference type="AlphaFoldDB" id="A0A0S2K1B2"/>
<dbReference type="PANTHER" id="PTHR43434">
    <property type="entry name" value="PHOSPHOGLYCOLATE PHOSPHATASE"/>
    <property type="match status" value="1"/>
</dbReference>
<keyword evidence="4" id="KW-0119">Carbohydrate metabolism</keyword>
<dbReference type="InterPro" id="IPR036412">
    <property type="entry name" value="HAD-like_sf"/>
</dbReference>
<dbReference type="NCBIfam" id="TIGR01549">
    <property type="entry name" value="HAD-SF-IA-v1"/>
    <property type="match status" value="1"/>
</dbReference>
<dbReference type="EMBL" id="CP013187">
    <property type="protein sequence ID" value="ALO42033.1"/>
    <property type="molecule type" value="Genomic_DNA"/>
</dbReference>
<dbReference type="SFLD" id="SFLDS00003">
    <property type="entry name" value="Haloacid_Dehalogenase"/>
    <property type="match status" value="1"/>
</dbReference>
<dbReference type="SUPFAM" id="SSF56784">
    <property type="entry name" value="HAD-like"/>
    <property type="match status" value="1"/>
</dbReference>
<dbReference type="GO" id="GO:0006281">
    <property type="term" value="P:DNA repair"/>
    <property type="evidence" value="ECO:0007669"/>
    <property type="project" value="TreeGrafter"/>
</dbReference>
<dbReference type="STRING" id="161398.PP2015_1529"/>
<dbReference type="Pfam" id="PF13419">
    <property type="entry name" value="HAD_2"/>
    <property type="match status" value="1"/>
</dbReference>
<organism evidence="5 6">
    <name type="scientific">Pseudoalteromonas phenolica</name>
    <dbReference type="NCBI Taxonomy" id="161398"/>
    <lineage>
        <taxon>Bacteria</taxon>
        <taxon>Pseudomonadati</taxon>
        <taxon>Pseudomonadota</taxon>
        <taxon>Gammaproteobacteria</taxon>
        <taxon>Alteromonadales</taxon>
        <taxon>Pseudoalteromonadaceae</taxon>
        <taxon>Pseudoalteromonas</taxon>
    </lineage>
</organism>
<dbReference type="KEGG" id="pphe:PP2015_1529"/>
<dbReference type="OrthoDB" id="9799441at2"/>
<accession>A0A0S2K1B2</accession>
<dbReference type="InterPro" id="IPR050155">
    <property type="entry name" value="HAD-like_hydrolase_sf"/>
</dbReference>
<sequence length="214" mass="23165">MKAVIFDLDGTLLDTTDDLGAALNFVLDKNGLEPVSREVYSPAISDGVKALLEVGFGPRLAEFDIAHLRQDVLDYYEANIAVHTGCFESVPELIRSLIAQGIKVGIMTNKPTFLTLPLVKQISALEEIDVIVCGDTLDEAKPSPKPLLYAAEQLDIKSSECLYVGDAQRDIQAANAAGMTSACALWGYIPSLEAAYSWKADLNLTNPLLVLDHI</sequence>
<evidence type="ECO:0000313" key="5">
    <source>
        <dbReference type="EMBL" id="ALO42033.1"/>
    </source>
</evidence>
<evidence type="ECO:0000313" key="6">
    <source>
        <dbReference type="Proteomes" id="UP000061457"/>
    </source>
</evidence>
<name>A0A0S2K1B2_9GAMM</name>
<dbReference type="GO" id="GO:0046872">
    <property type="term" value="F:metal ion binding"/>
    <property type="evidence" value="ECO:0007669"/>
    <property type="project" value="UniProtKB-KW"/>
</dbReference>
<dbReference type="InterPro" id="IPR023214">
    <property type="entry name" value="HAD_sf"/>
</dbReference>
<dbReference type="Gene3D" id="1.10.150.240">
    <property type="entry name" value="Putative phosphatase, domain 2"/>
    <property type="match status" value="1"/>
</dbReference>
<reference evidence="6" key="1">
    <citation type="submission" date="2015-11" db="EMBL/GenBank/DDBJ databases">
        <authorList>
            <person name="Kim K.M."/>
        </authorList>
    </citation>
    <scope>NUCLEOTIDE SEQUENCE [LARGE SCALE GENOMIC DNA]</scope>
    <source>
        <strain evidence="6">KCTC 12086</strain>
    </source>
</reference>
<keyword evidence="3" id="KW-0460">Magnesium</keyword>
<keyword evidence="2" id="KW-0378">Hydrolase</keyword>
<dbReference type="PRINTS" id="PR00413">
    <property type="entry name" value="HADHALOGNASE"/>
</dbReference>
<evidence type="ECO:0000256" key="2">
    <source>
        <dbReference type="ARBA" id="ARBA00022801"/>
    </source>
</evidence>
<dbReference type="NCBIfam" id="TIGR01662">
    <property type="entry name" value="HAD-SF-IIIA"/>
    <property type="match status" value="1"/>
</dbReference>
<dbReference type="RefSeq" id="WP_058029719.1">
    <property type="nucleotide sequence ID" value="NZ_CP013187.1"/>
</dbReference>
<evidence type="ECO:0000256" key="1">
    <source>
        <dbReference type="ARBA" id="ARBA00022723"/>
    </source>
</evidence>
<dbReference type="InterPro" id="IPR006439">
    <property type="entry name" value="HAD-SF_hydro_IA"/>
</dbReference>
<dbReference type="GO" id="GO:0008967">
    <property type="term" value="F:phosphoglycolate phosphatase activity"/>
    <property type="evidence" value="ECO:0007669"/>
    <property type="project" value="TreeGrafter"/>
</dbReference>
<dbReference type="PATRIC" id="fig|161398.10.peg.1553"/>
<dbReference type="InterPro" id="IPR041492">
    <property type="entry name" value="HAD_2"/>
</dbReference>
<dbReference type="NCBIfam" id="TIGR01509">
    <property type="entry name" value="HAD-SF-IA-v3"/>
    <property type="match status" value="1"/>
</dbReference>
<dbReference type="InterPro" id="IPR006549">
    <property type="entry name" value="HAD-SF_hydro_IIIA"/>
</dbReference>
<proteinExistence type="predicted"/>
<dbReference type="PANTHER" id="PTHR43434:SF23">
    <property type="entry name" value="PHOSPHOGLYCOLATE PHOSPHATASE"/>
    <property type="match status" value="1"/>
</dbReference>
<keyword evidence="1" id="KW-0479">Metal-binding</keyword>
<keyword evidence="6" id="KW-1185">Reference proteome</keyword>
<dbReference type="InterPro" id="IPR023198">
    <property type="entry name" value="PGP-like_dom2"/>
</dbReference>
<dbReference type="GO" id="GO:0005829">
    <property type="term" value="C:cytosol"/>
    <property type="evidence" value="ECO:0007669"/>
    <property type="project" value="TreeGrafter"/>
</dbReference>
<evidence type="ECO:0000256" key="3">
    <source>
        <dbReference type="ARBA" id="ARBA00022842"/>
    </source>
</evidence>
<dbReference type="SFLD" id="SFLDG01129">
    <property type="entry name" value="C1.5:_HAD__Beta-PGM__Phosphata"/>
    <property type="match status" value="1"/>
</dbReference>
<dbReference type="Proteomes" id="UP000061457">
    <property type="component" value="Chromosome I"/>
</dbReference>
<gene>
    <name evidence="5" type="ORF">PP2015_1529</name>
</gene>